<gene>
    <name evidence="1" type="ORF">SBAD_LOCUS9660</name>
</gene>
<keyword evidence="2" id="KW-1185">Reference proteome</keyword>
<dbReference type="Proteomes" id="UP000270296">
    <property type="component" value="Unassembled WGS sequence"/>
</dbReference>
<accession>A0A183J1B2</accession>
<protein>
    <submittedName>
        <fullName evidence="1 3">Uncharacterized protein</fullName>
    </submittedName>
</protein>
<evidence type="ECO:0000313" key="1">
    <source>
        <dbReference type="EMBL" id="VDP24726.1"/>
    </source>
</evidence>
<sequence length="168" mass="19079">MRERQRVSQHCVKAEVSVVAPIADSVYRIVHSARTTPRTRSKEWNRSNGACVSELFDEVAPHKNVFDRALLAEKRFNVFCACAGHKACNDVFESPQSVATNATMWKFNRSSATVCSTVYRMTDGRVFQLWRREQHSIEVMPAMCSPLSGKTYARGFSAEEDETHDEDE</sequence>
<name>A0A183J1B2_9BILA</name>
<organism evidence="3">
    <name type="scientific">Soboliphyme baturini</name>
    <dbReference type="NCBI Taxonomy" id="241478"/>
    <lineage>
        <taxon>Eukaryota</taxon>
        <taxon>Metazoa</taxon>
        <taxon>Ecdysozoa</taxon>
        <taxon>Nematoda</taxon>
        <taxon>Enoplea</taxon>
        <taxon>Dorylaimia</taxon>
        <taxon>Dioctophymatida</taxon>
        <taxon>Dioctophymatoidea</taxon>
        <taxon>Soboliphymatidae</taxon>
        <taxon>Soboliphyme</taxon>
    </lineage>
</organism>
<reference evidence="3" key="1">
    <citation type="submission" date="2016-06" db="UniProtKB">
        <authorList>
            <consortium name="WormBaseParasite"/>
        </authorList>
    </citation>
    <scope>IDENTIFICATION</scope>
</reference>
<proteinExistence type="predicted"/>
<evidence type="ECO:0000313" key="3">
    <source>
        <dbReference type="WBParaSite" id="SBAD_0001000801-mRNA-1"/>
    </source>
</evidence>
<dbReference type="EMBL" id="UZAM01013004">
    <property type="protein sequence ID" value="VDP24726.1"/>
    <property type="molecule type" value="Genomic_DNA"/>
</dbReference>
<reference evidence="1 2" key="2">
    <citation type="submission" date="2018-11" db="EMBL/GenBank/DDBJ databases">
        <authorList>
            <consortium name="Pathogen Informatics"/>
        </authorList>
    </citation>
    <scope>NUCLEOTIDE SEQUENCE [LARGE SCALE GENOMIC DNA]</scope>
</reference>
<dbReference type="AlphaFoldDB" id="A0A183J1B2"/>
<evidence type="ECO:0000313" key="2">
    <source>
        <dbReference type="Proteomes" id="UP000270296"/>
    </source>
</evidence>
<dbReference type="WBParaSite" id="SBAD_0001000801-mRNA-1">
    <property type="protein sequence ID" value="SBAD_0001000801-mRNA-1"/>
    <property type="gene ID" value="SBAD_0001000801"/>
</dbReference>